<dbReference type="InterPro" id="IPR027417">
    <property type="entry name" value="P-loop_NTPase"/>
</dbReference>
<accession>A0A1J6IEV1</accession>
<reference evidence="5" key="1">
    <citation type="submission" date="2016-11" db="EMBL/GenBank/DDBJ databases">
        <title>The genome of Nicotiana attenuata.</title>
        <authorList>
            <person name="Xu S."/>
            <person name="Brockmoeller T."/>
            <person name="Gaquerel E."/>
            <person name="Navarro A."/>
            <person name="Kuhl H."/>
            <person name="Gase K."/>
            <person name="Ling Z."/>
            <person name="Zhou W."/>
            <person name="Kreitzer C."/>
            <person name="Stanke M."/>
            <person name="Tang H."/>
            <person name="Lyons E."/>
            <person name="Pandey P."/>
            <person name="Pandey S.P."/>
            <person name="Timmermann B."/>
            <person name="Baldwin I.T."/>
        </authorList>
    </citation>
    <scope>NUCLEOTIDE SEQUENCE [LARGE SCALE GENOMIC DNA]</scope>
    <source>
        <strain evidence="5">UT</strain>
    </source>
</reference>
<dbReference type="Proteomes" id="UP000187609">
    <property type="component" value="Unassembled WGS sequence"/>
</dbReference>
<dbReference type="InterPro" id="IPR002182">
    <property type="entry name" value="NB-ARC"/>
</dbReference>
<dbReference type="EMBL" id="MJEQ01037187">
    <property type="protein sequence ID" value="OIT03422.1"/>
    <property type="molecule type" value="Genomic_DNA"/>
</dbReference>
<dbReference type="PANTHER" id="PTHR11017">
    <property type="entry name" value="LEUCINE-RICH REPEAT-CONTAINING PROTEIN"/>
    <property type="match status" value="1"/>
</dbReference>
<dbReference type="SUPFAM" id="SSF52540">
    <property type="entry name" value="P-loop containing nucleoside triphosphate hydrolases"/>
    <property type="match status" value="1"/>
</dbReference>
<dbReference type="InterPro" id="IPR036390">
    <property type="entry name" value="WH_DNA-bd_sf"/>
</dbReference>
<keyword evidence="1" id="KW-0433">Leucine-rich repeat</keyword>
<proteinExistence type="predicted"/>
<dbReference type="PRINTS" id="PR00364">
    <property type="entry name" value="DISEASERSIST"/>
</dbReference>
<evidence type="ECO:0000313" key="6">
    <source>
        <dbReference type="Proteomes" id="UP000187609"/>
    </source>
</evidence>
<dbReference type="SMR" id="A0A1J6IEV1"/>
<dbReference type="InterPro" id="IPR042197">
    <property type="entry name" value="Apaf_helical"/>
</dbReference>
<evidence type="ECO:0000313" key="5">
    <source>
        <dbReference type="EMBL" id="OIT03422.1"/>
    </source>
</evidence>
<protein>
    <submittedName>
        <fullName evidence="5">Tmv resistance protein n</fullName>
    </submittedName>
</protein>
<evidence type="ECO:0000256" key="2">
    <source>
        <dbReference type="ARBA" id="ARBA00022737"/>
    </source>
</evidence>
<dbReference type="Gramene" id="OIT03422">
    <property type="protein sequence ID" value="OIT03422"/>
    <property type="gene ID" value="A4A49_17998"/>
</dbReference>
<name>A0A1J6IEV1_NICAT</name>
<dbReference type="GO" id="GO:0006952">
    <property type="term" value="P:defense response"/>
    <property type="evidence" value="ECO:0007669"/>
    <property type="project" value="InterPro"/>
</dbReference>
<keyword evidence="2" id="KW-0677">Repeat</keyword>
<organism evidence="5 6">
    <name type="scientific">Nicotiana attenuata</name>
    <name type="common">Coyote tobacco</name>
    <dbReference type="NCBI Taxonomy" id="49451"/>
    <lineage>
        <taxon>Eukaryota</taxon>
        <taxon>Viridiplantae</taxon>
        <taxon>Streptophyta</taxon>
        <taxon>Embryophyta</taxon>
        <taxon>Tracheophyta</taxon>
        <taxon>Spermatophyta</taxon>
        <taxon>Magnoliopsida</taxon>
        <taxon>eudicotyledons</taxon>
        <taxon>Gunneridae</taxon>
        <taxon>Pentapetalae</taxon>
        <taxon>asterids</taxon>
        <taxon>lamiids</taxon>
        <taxon>Solanales</taxon>
        <taxon>Solanaceae</taxon>
        <taxon>Nicotianoideae</taxon>
        <taxon>Nicotianeae</taxon>
        <taxon>Nicotiana</taxon>
    </lineage>
</organism>
<dbReference type="Pfam" id="PF23282">
    <property type="entry name" value="WHD_ROQ1"/>
    <property type="match status" value="1"/>
</dbReference>
<dbReference type="InterPro" id="IPR044974">
    <property type="entry name" value="Disease_R_plants"/>
</dbReference>
<dbReference type="SUPFAM" id="SSF46785">
    <property type="entry name" value="Winged helix' DNA-binding domain"/>
    <property type="match status" value="1"/>
</dbReference>
<dbReference type="InterPro" id="IPR058192">
    <property type="entry name" value="WHD_ROQ1-like"/>
</dbReference>
<dbReference type="AlphaFoldDB" id="A0A1J6IEV1"/>
<dbReference type="Gene3D" id="1.10.8.430">
    <property type="entry name" value="Helical domain of apoptotic protease-activating factors"/>
    <property type="match status" value="1"/>
</dbReference>
<comment type="caution">
    <text evidence="5">The sequence shown here is derived from an EMBL/GenBank/DDBJ whole genome shotgun (WGS) entry which is preliminary data.</text>
</comment>
<dbReference type="GO" id="GO:0043531">
    <property type="term" value="F:ADP binding"/>
    <property type="evidence" value="ECO:0007669"/>
    <property type="project" value="InterPro"/>
</dbReference>
<dbReference type="Pfam" id="PF00931">
    <property type="entry name" value="NB-ARC"/>
    <property type="match status" value="1"/>
</dbReference>
<sequence>MFDTLLGRRDSSYQFDGACFLKDIKENKRGMHSLQNILLSELLRENANYNNEEDGKHQMSSRLRCKKVLIVLDDIDDKDHYLEYLAGDLDWFVNGSRIIVTTRDKHLIGKNDVIYEVTALPDHESIQLFYQHTFKKDVPDECFKELSFEVINHAKGLPLALKVWGSSLYKRDITVWKSAIEQMKNNPNSKIVEKLKISYDGLESMKQEIFLDIACFLRGDKKDYNIQVLESCHFGAEYGLDVLIEKSLVFITEDDEIEVHDLIQEMGRYIVNLPKDPGERSRLWLTKDFEDVMINNTVSKLNNAIMLNF</sequence>
<keyword evidence="6" id="KW-1185">Reference proteome</keyword>
<dbReference type="OMA" id="NSQKVFM"/>
<dbReference type="PANTHER" id="PTHR11017:SF569">
    <property type="entry name" value="DISEASE RESISTANCE PROTEIN"/>
    <property type="match status" value="1"/>
</dbReference>
<evidence type="ECO:0000256" key="1">
    <source>
        <dbReference type="ARBA" id="ARBA00022614"/>
    </source>
</evidence>
<evidence type="ECO:0000259" key="3">
    <source>
        <dbReference type="Pfam" id="PF00931"/>
    </source>
</evidence>
<feature type="domain" description="Disease resistance protein Roq1-like winged-helix" evidence="4">
    <location>
        <begin position="206"/>
        <end position="271"/>
    </location>
</feature>
<evidence type="ECO:0000259" key="4">
    <source>
        <dbReference type="Pfam" id="PF23282"/>
    </source>
</evidence>
<feature type="domain" description="NB-ARC" evidence="3">
    <location>
        <begin position="14"/>
        <end position="137"/>
    </location>
</feature>
<gene>
    <name evidence="5" type="primary">N_4</name>
    <name evidence="5" type="ORF">A4A49_17998</name>
</gene>
<dbReference type="Gene3D" id="3.40.50.300">
    <property type="entry name" value="P-loop containing nucleotide triphosphate hydrolases"/>
    <property type="match status" value="1"/>
</dbReference>